<proteinExistence type="predicted"/>
<name>A0ABS5HIV2_9BACT</name>
<dbReference type="Proteomes" id="UP000682951">
    <property type="component" value="Unassembled WGS sequence"/>
</dbReference>
<comment type="caution">
    <text evidence="2">The sequence shown here is derived from an EMBL/GenBank/DDBJ whole genome shotgun (WGS) entry which is preliminary data.</text>
</comment>
<feature type="signal peptide" evidence="1">
    <location>
        <begin position="1"/>
        <end position="19"/>
    </location>
</feature>
<evidence type="ECO:0000313" key="3">
    <source>
        <dbReference type="Proteomes" id="UP000682951"/>
    </source>
</evidence>
<accession>A0ABS5HIV2</accession>
<protein>
    <recommendedName>
        <fullName evidence="4">Disulfide bond formation protein, DsbB family</fullName>
    </recommendedName>
</protein>
<keyword evidence="1" id="KW-0732">Signal</keyword>
<sequence>MKNLKSLICLMCVAGLSMAFEFDLNSNAGAIEGLTPLKAENSITLKLENANAITGADYDADKKQFVLVSKDNEFYVTDESFNPLRYGKHDRHFIMEMEASVGATWYKNEVAMISFNKTFVSYEPVDIIDKDEQNSQWRHLLAGWDKFRLNDFGNKNRFFTIRAKQQYILDFDYDAMSNKFIIASVPNDVRPSWSIGVFDGDDKMVLEEYIPSINANLKLKDGKDLSGYYITGIDLQGDVAYLLSKNFSTILELNLKEKQIANAYSFSGLSDSRAISVKDGKFYIFSREGKENRVSIFSK</sequence>
<dbReference type="EMBL" id="JAGSSW010000006">
    <property type="protein sequence ID" value="MBR8464199.1"/>
    <property type="molecule type" value="Genomic_DNA"/>
</dbReference>
<evidence type="ECO:0000256" key="1">
    <source>
        <dbReference type="SAM" id="SignalP"/>
    </source>
</evidence>
<keyword evidence="3" id="KW-1185">Reference proteome</keyword>
<feature type="chain" id="PRO_5045953712" description="Disulfide bond formation protein, DsbB family" evidence="1">
    <location>
        <begin position="20"/>
        <end position="299"/>
    </location>
</feature>
<organism evidence="2 3">
    <name type="scientific">Campylobacter anatolicus</name>
    <dbReference type="NCBI Taxonomy" id="2829105"/>
    <lineage>
        <taxon>Bacteria</taxon>
        <taxon>Pseudomonadati</taxon>
        <taxon>Campylobacterota</taxon>
        <taxon>Epsilonproteobacteria</taxon>
        <taxon>Campylobacterales</taxon>
        <taxon>Campylobacteraceae</taxon>
        <taxon>Campylobacter</taxon>
    </lineage>
</organism>
<evidence type="ECO:0000313" key="2">
    <source>
        <dbReference type="EMBL" id="MBR8464199.1"/>
    </source>
</evidence>
<dbReference type="RefSeq" id="WP_212142154.1">
    <property type="nucleotide sequence ID" value="NZ_JAGSSW010000006.1"/>
</dbReference>
<evidence type="ECO:0008006" key="4">
    <source>
        <dbReference type="Google" id="ProtNLM"/>
    </source>
</evidence>
<reference evidence="2 3" key="1">
    <citation type="submission" date="2021-04" db="EMBL/GenBank/DDBJ databases">
        <title>Molecular and phenotypic characterization and identification of bacterial isolates recovered from the Anatolian ground squirrels (Spermophilus xanthoprymnus) and which have the potential to form a new species in the Campylobacter genus.</title>
        <authorList>
            <person name="Aydin F."/>
            <person name="Abay S."/>
            <person name="Kayman T."/>
            <person name="Karakaya E."/>
            <person name="Mustak H.K."/>
            <person name="Mustak I.B."/>
            <person name="Bilgin N."/>
            <person name="Duzler A."/>
            <person name="Sahin O."/>
            <person name="Guran O."/>
            <person name="Saticioglu I.B."/>
        </authorList>
    </citation>
    <scope>NUCLEOTIDE SEQUENCE [LARGE SCALE GENOMIC DNA]</scope>
    <source>
        <strain evidence="3">faydin-G24</strain>
    </source>
</reference>
<gene>
    <name evidence="2" type="ORF">KDD93_06445</name>
</gene>